<protein>
    <submittedName>
        <fullName evidence="2">Putative phage portal protein</fullName>
    </submittedName>
</protein>
<evidence type="ECO:0000313" key="2">
    <source>
        <dbReference type="EMBL" id="GAB52005.1"/>
    </source>
</evidence>
<dbReference type="InterPro" id="IPR006429">
    <property type="entry name" value="Phage_lambda_portal"/>
</dbReference>
<sequence length="500" mass="57956">MNWNIKNLFKRKQENKQESKRNYFWKKKPRIDSDVRKFEKELNERSMGLTEAIGDRLDENKGVFQGNINRQIRASHQRLIDVCRNLAMDNPFGARYSQMTVDNVVGSGLFPRTQMTLPTGELDQRTNKQLDKMFYRWSENKERVSLNGQFDFYEFCQLAERQRIIDGEVFIILHHEDGDLKLEMIPADRCDITFDRRVDDNQVIKGGIKYDERTMKPVSYWFKKVDLLTQTESYDYVEYDAEEVIHYFEPKQIDQLRGISDFVPVIKTVSQLDAYIHTSIIQARVTASSMAFITQQEKSESLLDTEEEENELIAEYSPGTINLLNPGQDIKSVAANTQANEFTGWVNQVESIIAMGLGCFKQALTGDITGVNYSSARFGDLMQQSRYKALQRRLINTVLTRVYREFLHNLVDEDLFELPVNKVMFDTTWIKPAGKNVDPEKEIKSKILMIDNGLTSRRQVIEEMGLDPDKVDLAIAEDDFKPAEKNPINKSTNQDNPQED</sequence>
<dbReference type="NCBIfam" id="TIGR01539">
    <property type="entry name" value="portal_lambda"/>
    <property type="match status" value="1"/>
</dbReference>
<dbReference type="GeneID" id="92828609"/>
<dbReference type="GO" id="GO:0005198">
    <property type="term" value="F:structural molecule activity"/>
    <property type="evidence" value="ECO:0007669"/>
    <property type="project" value="InterPro"/>
</dbReference>
<dbReference type="eggNOG" id="COG5511">
    <property type="taxonomic scope" value="Bacteria"/>
</dbReference>
<organism evidence="2 3">
    <name type="scientific">Atlantibacter hermannii NBRC 105704</name>
    <dbReference type="NCBI Taxonomy" id="1115512"/>
    <lineage>
        <taxon>Bacteria</taxon>
        <taxon>Pseudomonadati</taxon>
        <taxon>Pseudomonadota</taxon>
        <taxon>Gammaproteobacteria</taxon>
        <taxon>Enterobacterales</taxon>
        <taxon>Enterobacteriaceae</taxon>
        <taxon>Atlantibacter</taxon>
    </lineage>
</organism>
<proteinExistence type="predicted"/>
<comment type="caution">
    <text evidence="2">The sequence shown here is derived from an EMBL/GenBank/DDBJ whole genome shotgun (WGS) entry which is preliminary data.</text>
</comment>
<gene>
    <name evidence="2" type="ORF">EH105704_05_00110</name>
</gene>
<keyword evidence="3" id="KW-1185">Reference proteome</keyword>
<dbReference type="Pfam" id="PF05136">
    <property type="entry name" value="Phage_portal_2"/>
    <property type="match status" value="1"/>
</dbReference>
<reference evidence="2 3" key="1">
    <citation type="submission" date="2012-02" db="EMBL/GenBank/DDBJ databases">
        <title>Whole genome shotgun sequence of Escherichia hermannii NBRC 105704.</title>
        <authorList>
            <person name="Yoshida I."/>
            <person name="Hosoyama A."/>
            <person name="Tsuchikane K."/>
            <person name="Katsumata H."/>
            <person name="Yamazaki S."/>
            <person name="Fujita N."/>
        </authorList>
    </citation>
    <scope>NUCLEOTIDE SEQUENCE [LARGE SCALE GENOMIC DNA]</scope>
    <source>
        <strain evidence="2 3">NBRC 105704</strain>
    </source>
</reference>
<dbReference type="RefSeq" id="WP_002435582.1">
    <property type="nucleotide sequence ID" value="NZ_BAFF01000005.1"/>
</dbReference>
<feature type="compositionally biased region" description="Polar residues" evidence="1">
    <location>
        <begin position="488"/>
        <end position="500"/>
    </location>
</feature>
<dbReference type="EMBL" id="BAFF01000005">
    <property type="protein sequence ID" value="GAB52005.1"/>
    <property type="molecule type" value="Genomic_DNA"/>
</dbReference>
<name>H5V1Z7_ATLHE</name>
<dbReference type="AlphaFoldDB" id="H5V1Z7"/>
<feature type="region of interest" description="Disordered" evidence="1">
    <location>
        <begin position="476"/>
        <end position="500"/>
    </location>
</feature>
<accession>H5V1Z7</accession>
<evidence type="ECO:0000256" key="1">
    <source>
        <dbReference type="SAM" id="MobiDB-lite"/>
    </source>
</evidence>
<dbReference type="Proteomes" id="UP000010297">
    <property type="component" value="Unassembled WGS sequence"/>
</dbReference>
<evidence type="ECO:0000313" key="3">
    <source>
        <dbReference type="Proteomes" id="UP000010297"/>
    </source>
</evidence>
<dbReference type="GO" id="GO:0019068">
    <property type="term" value="P:virion assembly"/>
    <property type="evidence" value="ECO:0007669"/>
    <property type="project" value="InterPro"/>
</dbReference>